<protein>
    <submittedName>
        <fullName evidence="1">Uncharacterized protein</fullName>
    </submittedName>
</protein>
<dbReference type="Proteomes" id="UP000314294">
    <property type="component" value="Unassembled WGS sequence"/>
</dbReference>
<name>A0A4Z2IGG3_9TELE</name>
<dbReference type="OrthoDB" id="10581015at2759"/>
<evidence type="ECO:0000313" key="1">
    <source>
        <dbReference type="EMBL" id="TNN77096.1"/>
    </source>
</evidence>
<organism evidence="1 2">
    <name type="scientific">Liparis tanakae</name>
    <name type="common">Tanaka's snailfish</name>
    <dbReference type="NCBI Taxonomy" id="230148"/>
    <lineage>
        <taxon>Eukaryota</taxon>
        <taxon>Metazoa</taxon>
        <taxon>Chordata</taxon>
        <taxon>Craniata</taxon>
        <taxon>Vertebrata</taxon>
        <taxon>Euteleostomi</taxon>
        <taxon>Actinopterygii</taxon>
        <taxon>Neopterygii</taxon>
        <taxon>Teleostei</taxon>
        <taxon>Neoteleostei</taxon>
        <taxon>Acanthomorphata</taxon>
        <taxon>Eupercaria</taxon>
        <taxon>Perciformes</taxon>
        <taxon>Cottioidei</taxon>
        <taxon>Cottales</taxon>
        <taxon>Liparidae</taxon>
        <taxon>Liparis</taxon>
    </lineage>
</organism>
<comment type="caution">
    <text evidence="1">The sequence shown here is derived from an EMBL/GenBank/DDBJ whole genome shotgun (WGS) entry which is preliminary data.</text>
</comment>
<keyword evidence="2" id="KW-1185">Reference proteome</keyword>
<proteinExistence type="predicted"/>
<gene>
    <name evidence="1" type="ORF">EYF80_012734</name>
</gene>
<evidence type="ECO:0000313" key="2">
    <source>
        <dbReference type="Proteomes" id="UP000314294"/>
    </source>
</evidence>
<dbReference type="EMBL" id="SRLO01000087">
    <property type="protein sequence ID" value="TNN77096.1"/>
    <property type="molecule type" value="Genomic_DNA"/>
</dbReference>
<dbReference type="AlphaFoldDB" id="A0A4Z2IGG3"/>
<reference evidence="1 2" key="1">
    <citation type="submission" date="2019-03" db="EMBL/GenBank/DDBJ databases">
        <title>First draft genome of Liparis tanakae, snailfish: a comprehensive survey of snailfish specific genes.</title>
        <authorList>
            <person name="Kim W."/>
            <person name="Song I."/>
            <person name="Jeong J.-H."/>
            <person name="Kim D."/>
            <person name="Kim S."/>
            <person name="Ryu S."/>
            <person name="Song J.Y."/>
            <person name="Lee S.K."/>
        </authorList>
    </citation>
    <scope>NUCLEOTIDE SEQUENCE [LARGE SCALE GENOMIC DNA]</scope>
    <source>
        <tissue evidence="1">Muscle</tissue>
    </source>
</reference>
<accession>A0A4Z2IGG3</accession>
<sequence length="124" mass="13556">MALRQLYSAESTCSRVSLSTWSWNTLTWSMKDTTRSADMGEEWKPAAANRGAMCSGRADWAASGKYGMLLAHSTVLKRSLAASSQMLSIPMALSGPACWLYWCPNRLLGYGSARSSWEMSSDTG</sequence>